<feature type="non-terminal residue" evidence="1">
    <location>
        <position position="1"/>
    </location>
</feature>
<gene>
    <name evidence="1" type="ORF">METZ01_LOCUS429551</name>
</gene>
<dbReference type="EMBL" id="UINC01171891">
    <property type="protein sequence ID" value="SVD76697.1"/>
    <property type="molecule type" value="Genomic_DNA"/>
</dbReference>
<reference evidence="1" key="1">
    <citation type="submission" date="2018-05" db="EMBL/GenBank/DDBJ databases">
        <authorList>
            <person name="Lanie J.A."/>
            <person name="Ng W.-L."/>
            <person name="Kazmierczak K.M."/>
            <person name="Andrzejewski T.M."/>
            <person name="Davidsen T.M."/>
            <person name="Wayne K.J."/>
            <person name="Tettelin H."/>
            <person name="Glass J.I."/>
            <person name="Rusch D."/>
            <person name="Podicherti R."/>
            <person name="Tsui H.-C.T."/>
            <person name="Winkler M.E."/>
        </authorList>
    </citation>
    <scope>NUCLEOTIDE SEQUENCE</scope>
</reference>
<sequence length="42" mass="4750">VADLNNIRKISQSSEIGILDLTNKLTKIELKIKNLLSILEQE</sequence>
<protein>
    <submittedName>
        <fullName evidence="1">Uncharacterized protein</fullName>
    </submittedName>
</protein>
<proteinExistence type="predicted"/>
<name>A0A382XZY8_9ZZZZ</name>
<dbReference type="AlphaFoldDB" id="A0A382XZY8"/>
<organism evidence="1">
    <name type="scientific">marine metagenome</name>
    <dbReference type="NCBI Taxonomy" id="408172"/>
    <lineage>
        <taxon>unclassified sequences</taxon>
        <taxon>metagenomes</taxon>
        <taxon>ecological metagenomes</taxon>
    </lineage>
</organism>
<evidence type="ECO:0000313" key="1">
    <source>
        <dbReference type="EMBL" id="SVD76697.1"/>
    </source>
</evidence>
<accession>A0A382XZY8</accession>